<proteinExistence type="predicted"/>
<dbReference type="GO" id="GO:0008982">
    <property type="term" value="F:protein-N(PI)-phosphohistidine-sugar phosphotransferase activity"/>
    <property type="evidence" value="ECO:0007669"/>
    <property type="project" value="InterPro"/>
</dbReference>
<dbReference type="Proteomes" id="UP000242310">
    <property type="component" value="Unassembled WGS sequence"/>
</dbReference>
<evidence type="ECO:0000259" key="14">
    <source>
        <dbReference type="PROSITE" id="PS51103"/>
    </source>
</evidence>
<dbReference type="InterPro" id="IPR050558">
    <property type="entry name" value="PTS_Sugar-Specific_Components"/>
</dbReference>
<evidence type="ECO:0000256" key="10">
    <source>
        <dbReference type="ARBA" id="ARBA00023136"/>
    </source>
</evidence>
<evidence type="ECO:0000313" key="16">
    <source>
        <dbReference type="Proteomes" id="UP000242310"/>
    </source>
</evidence>
<dbReference type="Pfam" id="PF02378">
    <property type="entry name" value="PTS_EIIC"/>
    <property type="match status" value="1"/>
</dbReference>
<feature type="transmembrane region" description="Helical" evidence="12">
    <location>
        <begin position="117"/>
        <end position="135"/>
    </location>
</feature>
<evidence type="ECO:0000256" key="8">
    <source>
        <dbReference type="ARBA" id="ARBA00022777"/>
    </source>
</evidence>
<keyword evidence="7 12" id="KW-0812">Transmembrane</keyword>
<keyword evidence="9 12" id="KW-1133">Transmembrane helix</keyword>
<reference evidence="15 16" key="1">
    <citation type="submission" date="2018-03" db="EMBL/GenBank/DDBJ databases">
        <title>Genomic Encyclopedia of Type Strains, Phase III (KMG-III): the genomes of soil and plant-associated and newly described type strains.</title>
        <authorList>
            <person name="Whitman W."/>
        </authorList>
    </citation>
    <scope>NUCLEOTIDE SEQUENCE [LARGE SCALE GENOMIC DNA]</scope>
    <source>
        <strain evidence="15 16">CGMCC 1.07653</strain>
    </source>
</reference>
<dbReference type="GO" id="GO:0009401">
    <property type="term" value="P:phosphoenolpyruvate-dependent sugar phosphotransferase system"/>
    <property type="evidence" value="ECO:0007669"/>
    <property type="project" value="UniProtKB-KW"/>
</dbReference>
<dbReference type="PROSITE" id="PS51103">
    <property type="entry name" value="PTS_EIIC_TYPE_1"/>
    <property type="match status" value="1"/>
</dbReference>
<dbReference type="InterPro" id="IPR001996">
    <property type="entry name" value="PTS_IIB_1"/>
</dbReference>
<dbReference type="GO" id="GO:0090588">
    <property type="term" value="F:protein-phosphocysteine-N-acetylmuramate phosphotransferase system transporter activity"/>
    <property type="evidence" value="ECO:0007669"/>
    <property type="project" value="TreeGrafter"/>
</dbReference>
<dbReference type="PROSITE" id="PS51098">
    <property type="entry name" value="PTS_EIIB_TYPE_1"/>
    <property type="match status" value="1"/>
</dbReference>
<evidence type="ECO:0000256" key="5">
    <source>
        <dbReference type="ARBA" id="ARBA00022679"/>
    </source>
</evidence>
<evidence type="ECO:0000256" key="12">
    <source>
        <dbReference type="SAM" id="Phobius"/>
    </source>
</evidence>
<feature type="domain" description="PTS EIIC type-1" evidence="14">
    <location>
        <begin position="112"/>
        <end position="450"/>
    </location>
</feature>
<gene>
    <name evidence="15" type="ORF">B0H94_10495</name>
</gene>
<dbReference type="SUPFAM" id="SSF55604">
    <property type="entry name" value="Glucose permease domain IIB"/>
    <property type="match status" value="1"/>
</dbReference>
<feature type="transmembrane region" description="Helical" evidence="12">
    <location>
        <begin position="147"/>
        <end position="169"/>
    </location>
</feature>
<keyword evidence="10 12" id="KW-0472">Membrane</keyword>
<feature type="active site" description="Phosphocysteine intermediate; for EIIB activity" evidence="11">
    <location>
        <position position="27"/>
    </location>
</feature>
<feature type="domain" description="PTS EIIB type-1" evidence="13">
    <location>
        <begin position="5"/>
        <end position="87"/>
    </location>
</feature>
<keyword evidence="16" id="KW-1185">Reference proteome</keyword>
<comment type="subcellular location">
    <subcellularLocation>
        <location evidence="1">Cell membrane</location>
        <topology evidence="1">Multi-pass membrane protein</topology>
    </subcellularLocation>
</comment>
<dbReference type="Pfam" id="PF00367">
    <property type="entry name" value="PTS_EIIB"/>
    <property type="match status" value="1"/>
</dbReference>
<dbReference type="RefSeq" id="WP_106588065.1">
    <property type="nucleotide sequence ID" value="NZ_PYAV01000004.1"/>
</dbReference>
<evidence type="ECO:0000256" key="4">
    <source>
        <dbReference type="ARBA" id="ARBA00022597"/>
    </source>
</evidence>
<feature type="transmembrane region" description="Helical" evidence="12">
    <location>
        <begin position="205"/>
        <end position="223"/>
    </location>
</feature>
<sequence length="450" mass="46918">METTPQLAHHLLSSLGGPANVQSITHCMTRIHAFVYNTDFVNWDSLTSSDEVMGVIEGQMIQIVVGSKMSKPLADELAAQSGLKTRTIASEARDTEKTFPANEQTGVKRFLKSIGNIFIPLMPALIASGLISGIANSAANAGVDPDTTWLAMFLLAGGAIFAFLGVLVGWCAAGEFGGTPAFGAIAGAIIIHPDLESFALYGENFIPDTGGILAIIFAAWVMAQVERLVRRMIPPAVDIIFTPVVTVLLVSGVTFTILHPAGALISHWTTQFIEQVLTIGGALAGAVLAGAFLPFIVVGMHHGLTPVHLEFIQTAGATPLLPILAMAGAGQVGAAGAIFIKTNHQKLRTTIKGALPVGVLGIGEPLAYGVTLPLGRPFFTACLGAACGGAVQAVLGTAATSIGVSGISLLPLIDDGMYVQFLTGLAAAYVFGFLFTYLFGFREAMADHLY</sequence>
<comment type="caution">
    <text evidence="15">The sequence shown here is derived from an EMBL/GenBank/DDBJ whole genome shotgun (WGS) entry which is preliminary data.</text>
</comment>
<dbReference type="Gene3D" id="3.30.1360.60">
    <property type="entry name" value="Glucose permease domain IIB"/>
    <property type="match status" value="1"/>
</dbReference>
<dbReference type="PANTHER" id="PTHR30175:SF3">
    <property type="entry name" value="PTS SYSTEM N-ACETYLMURAMIC ACID-SPECIFIC EIIBC COMPONENT"/>
    <property type="match status" value="1"/>
</dbReference>
<keyword evidence="5" id="KW-0808">Transferase</keyword>
<keyword evidence="8" id="KW-0418">Kinase</keyword>
<dbReference type="InterPro" id="IPR013013">
    <property type="entry name" value="PTS_EIIC_1"/>
</dbReference>
<dbReference type="OrthoDB" id="2374547at2"/>
<evidence type="ECO:0000256" key="3">
    <source>
        <dbReference type="ARBA" id="ARBA00022475"/>
    </source>
</evidence>
<dbReference type="InterPro" id="IPR018113">
    <property type="entry name" value="PTrfase_EIIB_Cys"/>
</dbReference>
<keyword evidence="3" id="KW-1003">Cell membrane</keyword>
<evidence type="ECO:0000256" key="6">
    <source>
        <dbReference type="ARBA" id="ARBA00022683"/>
    </source>
</evidence>
<evidence type="ECO:0000259" key="13">
    <source>
        <dbReference type="PROSITE" id="PS51098"/>
    </source>
</evidence>
<feature type="transmembrane region" description="Helical" evidence="12">
    <location>
        <begin position="418"/>
        <end position="440"/>
    </location>
</feature>
<evidence type="ECO:0000256" key="7">
    <source>
        <dbReference type="ARBA" id="ARBA00022692"/>
    </source>
</evidence>
<keyword evidence="4" id="KW-0762">Sugar transport</keyword>
<dbReference type="AlphaFoldDB" id="A0A2P8HQL0"/>
<dbReference type="InterPro" id="IPR003352">
    <property type="entry name" value="PTS_EIIC"/>
</dbReference>
<evidence type="ECO:0000256" key="1">
    <source>
        <dbReference type="ARBA" id="ARBA00004651"/>
    </source>
</evidence>
<dbReference type="EMBL" id="PYAV01000004">
    <property type="protein sequence ID" value="PSL48495.1"/>
    <property type="molecule type" value="Genomic_DNA"/>
</dbReference>
<feature type="transmembrane region" description="Helical" evidence="12">
    <location>
        <begin position="278"/>
        <end position="299"/>
    </location>
</feature>
<evidence type="ECO:0000256" key="9">
    <source>
        <dbReference type="ARBA" id="ARBA00022989"/>
    </source>
</evidence>
<name>A0A2P8HQL0_9BACI</name>
<dbReference type="InterPro" id="IPR036878">
    <property type="entry name" value="Glu_permease_IIB"/>
</dbReference>
<evidence type="ECO:0000313" key="15">
    <source>
        <dbReference type="EMBL" id="PSL48495.1"/>
    </source>
</evidence>
<evidence type="ECO:0000256" key="2">
    <source>
        <dbReference type="ARBA" id="ARBA00022448"/>
    </source>
</evidence>
<dbReference type="GO" id="GO:0005886">
    <property type="term" value="C:plasma membrane"/>
    <property type="evidence" value="ECO:0007669"/>
    <property type="project" value="UniProtKB-SubCell"/>
</dbReference>
<feature type="transmembrane region" description="Helical" evidence="12">
    <location>
        <begin position="320"/>
        <end position="340"/>
    </location>
</feature>
<dbReference type="GO" id="GO:0016301">
    <property type="term" value="F:kinase activity"/>
    <property type="evidence" value="ECO:0007669"/>
    <property type="project" value="UniProtKB-KW"/>
</dbReference>
<organism evidence="15 16">
    <name type="scientific">Salsuginibacillus halophilus</name>
    <dbReference type="NCBI Taxonomy" id="517424"/>
    <lineage>
        <taxon>Bacteria</taxon>
        <taxon>Bacillati</taxon>
        <taxon>Bacillota</taxon>
        <taxon>Bacilli</taxon>
        <taxon>Bacillales</taxon>
        <taxon>Bacillaceae</taxon>
        <taxon>Salsuginibacillus</taxon>
    </lineage>
</organism>
<feature type="transmembrane region" description="Helical" evidence="12">
    <location>
        <begin position="176"/>
        <end position="193"/>
    </location>
</feature>
<keyword evidence="6" id="KW-0598">Phosphotransferase system</keyword>
<protein>
    <submittedName>
        <fullName evidence="15">PTS system IIB component (Glc family) /PTS system IIC component (Glc family)</fullName>
    </submittedName>
</protein>
<evidence type="ECO:0000256" key="11">
    <source>
        <dbReference type="PROSITE-ProRule" id="PRU00421"/>
    </source>
</evidence>
<keyword evidence="2" id="KW-0813">Transport</keyword>
<dbReference type="PANTHER" id="PTHR30175">
    <property type="entry name" value="PHOSPHOTRANSFERASE SYSTEM TRANSPORT PROTEIN"/>
    <property type="match status" value="1"/>
</dbReference>
<accession>A0A2P8HQL0</accession>